<evidence type="ECO:0000313" key="4">
    <source>
        <dbReference type="Proteomes" id="UP000239735"/>
    </source>
</evidence>
<dbReference type="Pfam" id="PF14498">
    <property type="entry name" value="Glyco_hyd_65N_2"/>
    <property type="match status" value="1"/>
</dbReference>
<evidence type="ECO:0000259" key="1">
    <source>
        <dbReference type="Pfam" id="PF14498"/>
    </source>
</evidence>
<dbReference type="Gene3D" id="1.50.10.10">
    <property type="match status" value="1"/>
</dbReference>
<dbReference type="InterPro" id="IPR012341">
    <property type="entry name" value="6hp_glycosidase-like_sf"/>
</dbReference>
<accession>A0A2N9L4M9</accession>
<feature type="domain" description="Glycosyl hydrolase family 95 N-terminal" evidence="1">
    <location>
        <begin position="110"/>
        <end position="366"/>
    </location>
</feature>
<protein>
    <submittedName>
        <fullName evidence="3">Uncharacterized protein</fullName>
    </submittedName>
</protein>
<dbReference type="PANTHER" id="PTHR31084">
    <property type="entry name" value="ALPHA-L-FUCOSIDASE 2"/>
    <property type="match status" value="1"/>
</dbReference>
<dbReference type="Pfam" id="PF22124">
    <property type="entry name" value="Glyco_hydro_95_cat"/>
    <property type="match status" value="1"/>
</dbReference>
<dbReference type="EMBL" id="OKRB01000036">
    <property type="protein sequence ID" value="SPE18103.1"/>
    <property type="molecule type" value="Genomic_DNA"/>
</dbReference>
<dbReference type="Proteomes" id="UP000239735">
    <property type="component" value="Unassembled WGS sequence"/>
</dbReference>
<dbReference type="InterPro" id="IPR008928">
    <property type="entry name" value="6-hairpin_glycosidase_sf"/>
</dbReference>
<sequence length="903" mass="100065">MKRRDFLKKGTLAAGLASSPGFLSPILASETVSPQSTKSSQLTVKAPGEIRSAEYLRRARNGQDLPKAPVFAESYVSPEVRIKSMPLKERLRRGIVPRRGFCSIAPGSDALLISGNGPINIDMLCDPYSEQITFRHESVFVPHKHFEAPTIAGIFPQVRQMMLEGKYHEAAQFAYDEWHKSPMPLGGAFGGGPAFSMRLDSPKTASVKDYLRTIDFESTEIKVHWTDERGEWVRRTFTSRPDNVVVQWLAAPQGQPLNVRIMLQRSAGGTFGGMGFGGGGLGASLRGGTPGALADFFGRRGGRTQGEFHQDYNEKRLIFKGILDPAVNNSGYAGVTRVIRDGGSALMDGDTLVVENASSVMLLTRIEHFPDYTEEQVEGLRQAVEGLTPDYPALLERARKVQSEMLNRVTVDFGGASKYAMSSEELLSDQRSSPGYSGAYLEKLFDMCRYWFILTSGKYCSMQAETNANINLQIAPGVQGDHREGMDAYFNWMESLVPDYRTNAKNIFGMRGTHYALTPTKESGVDTHFDYAASTSEIWPHPYWLSAGGWCVRPFWDHYLVTGDMDFLRNRVVSAYKDLALFYEDFLTVTDKNGNYIFVPSFSPENNPGNLNPGCMAVINTSMDISVCREVLGNLTEACELLGIEADNVPKWKAMLAKLPPHLLEPDGSMKEWAWPTLGERYDHRHISHLYGAWPGDEIDPDRMPQLAKAALIADRHRVPERLAAHGRCHRALVGARLKDSYLVDTELRQLIEEGNVGPTLRCSHDPYAFPMPDAQGGIPTIMMEMLAYSRPGVIEVLPALPPSLVKGSIKGMLLRTFARLDKLSWDMNARTVDLTITSVRKQDVTLIARQGIDGVSSSPEALATTPQSGKSACDLHLPAGKPVELHLKLGRRNPLDWVNWVA</sequence>
<dbReference type="GO" id="GO:0004560">
    <property type="term" value="F:alpha-L-fucosidase activity"/>
    <property type="evidence" value="ECO:0007669"/>
    <property type="project" value="TreeGrafter"/>
</dbReference>
<dbReference type="PANTHER" id="PTHR31084:SF0">
    <property type="entry name" value="ALPHA-L-FUCOSIDASE 2"/>
    <property type="match status" value="1"/>
</dbReference>
<dbReference type="SUPFAM" id="SSF48208">
    <property type="entry name" value="Six-hairpin glycosidases"/>
    <property type="match status" value="1"/>
</dbReference>
<dbReference type="OrthoDB" id="9802600at2"/>
<reference evidence="4" key="1">
    <citation type="submission" date="2018-02" db="EMBL/GenBank/DDBJ databases">
        <authorList>
            <person name="Hausmann B."/>
        </authorList>
    </citation>
    <scope>NUCLEOTIDE SEQUENCE [LARGE SCALE GENOMIC DNA]</scope>
    <source>
        <strain evidence="4">Peat soil MAG SbA5</strain>
    </source>
</reference>
<dbReference type="GO" id="GO:0005975">
    <property type="term" value="P:carbohydrate metabolic process"/>
    <property type="evidence" value="ECO:0007669"/>
    <property type="project" value="InterPro"/>
</dbReference>
<dbReference type="InterPro" id="IPR027414">
    <property type="entry name" value="GH95_N_dom"/>
</dbReference>
<name>A0A2N9L4M9_9BACT</name>
<dbReference type="InterPro" id="IPR054363">
    <property type="entry name" value="GH95_cat"/>
</dbReference>
<organism evidence="3 4">
    <name type="scientific">Candidatus Sulfuritelmatomonas gaucii</name>
    <dbReference type="NCBI Taxonomy" id="2043161"/>
    <lineage>
        <taxon>Bacteria</taxon>
        <taxon>Pseudomonadati</taxon>
        <taxon>Acidobacteriota</taxon>
        <taxon>Terriglobia</taxon>
        <taxon>Terriglobales</taxon>
        <taxon>Acidobacteriaceae</taxon>
        <taxon>Candidatus Sulfuritelmatomonas</taxon>
    </lineage>
</organism>
<gene>
    <name evidence="3" type="ORF">SBA5_1300004</name>
</gene>
<dbReference type="AlphaFoldDB" id="A0A2N9L4M9"/>
<feature type="domain" description="Glycosyl hydrolase family 95 catalytic" evidence="2">
    <location>
        <begin position="464"/>
        <end position="787"/>
    </location>
</feature>
<evidence type="ECO:0000259" key="2">
    <source>
        <dbReference type="Pfam" id="PF22124"/>
    </source>
</evidence>
<proteinExistence type="predicted"/>
<evidence type="ECO:0000313" key="3">
    <source>
        <dbReference type="EMBL" id="SPE18103.1"/>
    </source>
</evidence>